<dbReference type="EMBL" id="MNPL01006552">
    <property type="protein sequence ID" value="OQR75321.1"/>
    <property type="molecule type" value="Genomic_DNA"/>
</dbReference>
<keyword evidence="6" id="KW-1185">Reference proteome</keyword>
<organism evidence="5 6">
    <name type="scientific">Tropilaelaps mercedesae</name>
    <dbReference type="NCBI Taxonomy" id="418985"/>
    <lineage>
        <taxon>Eukaryota</taxon>
        <taxon>Metazoa</taxon>
        <taxon>Ecdysozoa</taxon>
        <taxon>Arthropoda</taxon>
        <taxon>Chelicerata</taxon>
        <taxon>Arachnida</taxon>
        <taxon>Acari</taxon>
        <taxon>Parasitiformes</taxon>
        <taxon>Mesostigmata</taxon>
        <taxon>Gamasina</taxon>
        <taxon>Dermanyssoidea</taxon>
        <taxon>Laelapidae</taxon>
        <taxon>Tropilaelaps</taxon>
    </lineage>
</organism>
<gene>
    <name evidence="5" type="ORF">BIW11_08500</name>
</gene>
<dbReference type="SMART" id="SM00055">
    <property type="entry name" value="FCH"/>
    <property type="match status" value="1"/>
</dbReference>
<dbReference type="Pfam" id="PF00611">
    <property type="entry name" value="FCH"/>
    <property type="match status" value="1"/>
</dbReference>
<feature type="coiled-coil region" evidence="2">
    <location>
        <begin position="126"/>
        <end position="206"/>
    </location>
</feature>
<dbReference type="STRING" id="418985.A0A1V9XPB9"/>
<dbReference type="InterPro" id="IPR001060">
    <property type="entry name" value="FCH_dom"/>
</dbReference>
<dbReference type="InterPro" id="IPR027267">
    <property type="entry name" value="AH/BAR_dom_sf"/>
</dbReference>
<evidence type="ECO:0000313" key="5">
    <source>
        <dbReference type="EMBL" id="OQR75321.1"/>
    </source>
</evidence>
<dbReference type="Gene3D" id="1.20.1270.60">
    <property type="entry name" value="Arfaptin homology (AH) domain/BAR domain"/>
    <property type="match status" value="1"/>
</dbReference>
<dbReference type="Proteomes" id="UP000192247">
    <property type="component" value="Unassembled WGS sequence"/>
</dbReference>
<evidence type="ECO:0000256" key="3">
    <source>
        <dbReference type="SAM" id="MobiDB-lite"/>
    </source>
</evidence>
<dbReference type="PANTHER" id="PTHR15735">
    <property type="entry name" value="FCH AND DOUBLE SH3 DOMAINS PROTEIN"/>
    <property type="match status" value="1"/>
</dbReference>
<dbReference type="AlphaFoldDB" id="A0A1V9XPB9"/>
<evidence type="ECO:0000259" key="4">
    <source>
        <dbReference type="PROSITE" id="PS51741"/>
    </source>
</evidence>
<dbReference type="PANTHER" id="PTHR15735:SF12">
    <property type="entry name" value="CDC42-INTERACTING PROTEIN 4, ISOFORM B"/>
    <property type="match status" value="1"/>
</dbReference>
<accession>A0A1V9XPB9</accession>
<feature type="domain" description="F-BAR" evidence="4">
    <location>
        <begin position="27"/>
        <end position="295"/>
    </location>
</feature>
<protein>
    <submittedName>
        <fullName evidence="5">Formin-binding protein 1-like</fullName>
    </submittedName>
</protein>
<dbReference type="InParanoid" id="A0A1V9XPB9"/>
<dbReference type="FunFam" id="1.20.1270.60:FF:000002">
    <property type="entry name" value="Formin-binding protein 1-like isoform 1"/>
    <property type="match status" value="1"/>
</dbReference>
<dbReference type="OrthoDB" id="8783038at2759"/>
<reference evidence="5 6" key="1">
    <citation type="journal article" date="2017" name="Gigascience">
        <title>Draft genome of the honey bee ectoparasitic mite, Tropilaelaps mercedesae, is shaped by the parasitic life history.</title>
        <authorList>
            <person name="Dong X."/>
            <person name="Armstrong S.D."/>
            <person name="Xia D."/>
            <person name="Makepeace B.L."/>
            <person name="Darby A.C."/>
            <person name="Kadowaki T."/>
        </authorList>
    </citation>
    <scope>NUCLEOTIDE SEQUENCE [LARGE SCALE GENOMIC DNA]</scope>
    <source>
        <strain evidence="5">Wuxi-XJTLU</strain>
    </source>
</reference>
<sequence>MTPDSRRSHSFETDEYDVYVRGRSYAPGTGAQRQIRDQYDKISLHTQNGVQFLENFHAFIKERAVIETEYADKLRKMARKYQPKKARQGQLEEEDTNFTTHLAFNAMLNEIADLAGQHEVISEVLVQNIAKEIASLVRELKDERKRLLAEGSKLQQNLQNCVAQMEKCQRAYVKAHREAEKMQEKYERAEKDMHLSRAEVELAKQSSMAKNHFCEESKADYAAQLQKTNELQRMHFNEYMPRVFSDLQQMDERRITCIQNFMKEVAQSQLKVNPIITKCLNEIIAAADKVDPVKDSEMVVDKYKSGFFPPDDFPFENLSEEKPNSASLNYGPAGGGSHHKDKTQRGTMSSKSGKKRGLLANLFGPSNKVRLLLQHSRCQKQPFNNGADCGRGFYGQRN</sequence>
<comment type="caution">
    <text evidence="5">The sequence shown here is derived from an EMBL/GenBank/DDBJ whole genome shotgun (WGS) entry which is preliminary data.</text>
</comment>
<evidence type="ECO:0000256" key="1">
    <source>
        <dbReference type="PROSITE-ProRule" id="PRU01077"/>
    </source>
</evidence>
<dbReference type="PROSITE" id="PS51741">
    <property type="entry name" value="F_BAR"/>
    <property type="match status" value="1"/>
</dbReference>
<dbReference type="CDD" id="cd07653">
    <property type="entry name" value="F-BAR_CIP4-like"/>
    <property type="match status" value="1"/>
</dbReference>
<name>A0A1V9XPB9_9ACAR</name>
<evidence type="ECO:0000256" key="2">
    <source>
        <dbReference type="SAM" id="Coils"/>
    </source>
</evidence>
<dbReference type="InterPro" id="IPR031160">
    <property type="entry name" value="F_BAR_dom"/>
</dbReference>
<keyword evidence="1 2" id="KW-0175">Coiled coil</keyword>
<dbReference type="SUPFAM" id="SSF103657">
    <property type="entry name" value="BAR/IMD domain-like"/>
    <property type="match status" value="1"/>
</dbReference>
<dbReference type="FunCoup" id="A0A1V9XPB9">
    <property type="interactions" value="681"/>
</dbReference>
<feature type="region of interest" description="Disordered" evidence="3">
    <location>
        <begin position="315"/>
        <end position="359"/>
    </location>
</feature>
<proteinExistence type="predicted"/>
<evidence type="ECO:0000313" key="6">
    <source>
        <dbReference type="Proteomes" id="UP000192247"/>
    </source>
</evidence>